<comment type="caution">
    <text evidence="1">The sequence shown here is derived from an EMBL/GenBank/DDBJ whole genome shotgun (WGS) entry which is preliminary data.</text>
</comment>
<protein>
    <submittedName>
        <fullName evidence="1">Uncharacterized protein</fullName>
    </submittedName>
</protein>
<dbReference type="Proteomes" id="UP000187203">
    <property type="component" value="Unassembled WGS sequence"/>
</dbReference>
<proteinExistence type="predicted"/>
<accession>A0A1R3KZ56</accession>
<name>A0A1R3KZ56_9ROSI</name>
<organism evidence="1 2">
    <name type="scientific">Corchorus olitorius</name>
    <dbReference type="NCBI Taxonomy" id="93759"/>
    <lineage>
        <taxon>Eukaryota</taxon>
        <taxon>Viridiplantae</taxon>
        <taxon>Streptophyta</taxon>
        <taxon>Embryophyta</taxon>
        <taxon>Tracheophyta</taxon>
        <taxon>Spermatophyta</taxon>
        <taxon>Magnoliopsida</taxon>
        <taxon>eudicotyledons</taxon>
        <taxon>Gunneridae</taxon>
        <taxon>Pentapetalae</taxon>
        <taxon>rosids</taxon>
        <taxon>malvids</taxon>
        <taxon>Malvales</taxon>
        <taxon>Malvaceae</taxon>
        <taxon>Grewioideae</taxon>
        <taxon>Apeibeae</taxon>
        <taxon>Corchorus</taxon>
    </lineage>
</organism>
<sequence length="29" mass="3228">MTINSYSLTIQAKDQSFLTIGESYANESD</sequence>
<keyword evidence="2" id="KW-1185">Reference proteome</keyword>
<evidence type="ECO:0000313" key="1">
    <source>
        <dbReference type="EMBL" id="OMP12375.1"/>
    </source>
</evidence>
<dbReference type="EMBL" id="AWUE01009466">
    <property type="protein sequence ID" value="OMP12375.1"/>
    <property type="molecule type" value="Genomic_DNA"/>
</dbReference>
<dbReference type="AlphaFoldDB" id="A0A1R3KZ56"/>
<gene>
    <name evidence="1" type="ORF">COLO4_03273</name>
</gene>
<evidence type="ECO:0000313" key="2">
    <source>
        <dbReference type="Proteomes" id="UP000187203"/>
    </source>
</evidence>
<reference evidence="2" key="1">
    <citation type="submission" date="2013-09" db="EMBL/GenBank/DDBJ databases">
        <title>Corchorus olitorius genome sequencing.</title>
        <authorList>
            <person name="Alam M."/>
            <person name="Haque M.S."/>
            <person name="Islam M.S."/>
            <person name="Emdad E.M."/>
            <person name="Islam M.M."/>
            <person name="Ahmed B."/>
            <person name="Halim A."/>
            <person name="Hossen Q.M.M."/>
            <person name="Hossain M.Z."/>
            <person name="Ahmed R."/>
            <person name="Khan M.M."/>
            <person name="Islam R."/>
            <person name="Rashid M.M."/>
            <person name="Khan S.A."/>
            <person name="Rahman M.S."/>
            <person name="Alam M."/>
            <person name="Yahiya A.S."/>
            <person name="Khan M.S."/>
            <person name="Azam M.S."/>
            <person name="Haque T."/>
            <person name="Lashkar M.Z.H."/>
            <person name="Akhand A.I."/>
            <person name="Morshed G."/>
            <person name="Roy S."/>
            <person name="Uddin K.S."/>
            <person name="Rabeya T."/>
            <person name="Hossain A.S."/>
            <person name="Chowdhury A."/>
            <person name="Snigdha A.R."/>
            <person name="Mortoza M.S."/>
            <person name="Matin S.A."/>
            <person name="Hoque S.M.E."/>
            <person name="Islam M.K."/>
            <person name="Roy D.K."/>
            <person name="Haider R."/>
            <person name="Moosa M.M."/>
            <person name="Elias S.M."/>
            <person name="Hasan A.M."/>
            <person name="Jahan S."/>
            <person name="Shafiuddin M."/>
            <person name="Mahmood N."/>
            <person name="Shommy N.S."/>
        </authorList>
    </citation>
    <scope>NUCLEOTIDE SEQUENCE [LARGE SCALE GENOMIC DNA]</scope>
    <source>
        <strain evidence="2">cv. O-4</strain>
    </source>
</reference>